<sequence length="265" mass="28562">MSAERIHPTAIVSPSAKLAEDVSVGAYSIIGDHVSIGSGTVVGPHCIIDGHTTIGRNNTFYRFCSVGGMPQDKKYAGEPTRLEIGDGNMIREYVTINTGTIQDVGVTRMGNDNWIMAYVHIAHDCQLGDHVIIANSVQLAGHVQLGDWAIIGGLSGFHQFVKVGAHAMIGGTSSVRQDVPPYLIGAGDPFRPAGINSEGLNRRGFSQESVSALKEAYKLLYRRGLGVEEAVEQMQQLQQDRPDAHDALEPMIRFLQASGRGIVRS</sequence>
<organism evidence="9 10">
    <name type="scientific">Paracandidimonas soli</name>
    <dbReference type="NCBI Taxonomy" id="1917182"/>
    <lineage>
        <taxon>Bacteria</taxon>
        <taxon>Pseudomonadati</taxon>
        <taxon>Pseudomonadota</taxon>
        <taxon>Betaproteobacteria</taxon>
        <taxon>Burkholderiales</taxon>
        <taxon>Alcaligenaceae</taxon>
        <taxon>Paracandidimonas</taxon>
    </lineage>
</organism>
<feature type="domain" description="UDP N-acetylglucosamine O-acyltransferase C-terminal" evidence="8">
    <location>
        <begin position="178"/>
        <end position="263"/>
    </location>
</feature>
<dbReference type="GO" id="GO:0008780">
    <property type="term" value="F:acyl-[acyl-carrier-protein]-UDP-N-acetylglucosamine O-acyltransferase activity"/>
    <property type="evidence" value="ECO:0007669"/>
    <property type="project" value="UniProtKB-UniRule"/>
</dbReference>
<comment type="subunit">
    <text evidence="7">Homotrimer.</text>
</comment>
<evidence type="ECO:0000259" key="8">
    <source>
        <dbReference type="Pfam" id="PF13720"/>
    </source>
</evidence>
<dbReference type="Pfam" id="PF00132">
    <property type="entry name" value="Hexapep"/>
    <property type="match status" value="1"/>
</dbReference>
<dbReference type="InterPro" id="IPR029098">
    <property type="entry name" value="Acetyltransf_C"/>
</dbReference>
<evidence type="ECO:0000256" key="4">
    <source>
        <dbReference type="ARBA" id="ARBA00022737"/>
    </source>
</evidence>
<dbReference type="InterPro" id="IPR037157">
    <property type="entry name" value="Acetyltransf_C_sf"/>
</dbReference>
<dbReference type="CDD" id="cd03351">
    <property type="entry name" value="LbH_UDP-GlcNAc_AT"/>
    <property type="match status" value="1"/>
</dbReference>
<evidence type="ECO:0000256" key="5">
    <source>
        <dbReference type="ARBA" id="ARBA00023098"/>
    </source>
</evidence>
<dbReference type="PIRSF" id="PIRSF000456">
    <property type="entry name" value="UDP-GlcNAc_acltr"/>
    <property type="match status" value="1"/>
</dbReference>
<evidence type="ECO:0000256" key="2">
    <source>
        <dbReference type="ARBA" id="ARBA00022556"/>
    </source>
</evidence>
<dbReference type="RefSeq" id="WP_132474571.1">
    <property type="nucleotide sequence ID" value="NZ_JBHRVM010000001.1"/>
</dbReference>
<dbReference type="InterPro" id="IPR011004">
    <property type="entry name" value="Trimer_LpxA-like_sf"/>
</dbReference>
<dbReference type="SUPFAM" id="SSF51161">
    <property type="entry name" value="Trimeric LpxA-like enzymes"/>
    <property type="match status" value="1"/>
</dbReference>
<dbReference type="PANTHER" id="PTHR43480">
    <property type="entry name" value="ACYL-[ACYL-CARRIER-PROTEIN]--UDP-N-ACETYLGLUCOSAMINE O-ACYLTRANSFERASE"/>
    <property type="match status" value="1"/>
</dbReference>
<dbReference type="OrthoDB" id="9807278at2"/>
<keyword evidence="2 7" id="KW-0441">Lipid A biosynthesis</keyword>
<gene>
    <name evidence="7" type="primary">lpxA</name>
    <name evidence="9" type="ORF">EV686_102488</name>
</gene>
<dbReference type="NCBIfam" id="TIGR01852">
    <property type="entry name" value="lipid_A_lpxA"/>
    <property type="match status" value="1"/>
</dbReference>
<dbReference type="GO" id="GO:0016020">
    <property type="term" value="C:membrane"/>
    <property type="evidence" value="ECO:0007669"/>
    <property type="project" value="GOC"/>
</dbReference>
<keyword evidence="10" id="KW-1185">Reference proteome</keyword>
<keyword evidence="5 7" id="KW-0443">Lipid metabolism</keyword>
<comment type="function">
    <text evidence="7">Involved in the biosynthesis of lipid A, a phosphorylated glycolipid that anchors the lipopolysaccharide to the outer membrane of the cell.</text>
</comment>
<comment type="similarity">
    <text evidence="7">Belongs to the transferase hexapeptide repeat family. LpxA subfamily.</text>
</comment>
<dbReference type="HAMAP" id="MF_00387">
    <property type="entry name" value="LpxA"/>
    <property type="match status" value="1"/>
</dbReference>
<protein>
    <recommendedName>
        <fullName evidence="7">Acyl-[acyl-carrier-protein]--UDP-N-acetylglucosamine O-acyltransferase</fullName>
        <shortName evidence="7">UDP-N-acetylglucosamine acyltransferase</shortName>
        <ecNumber evidence="7">2.3.1.129</ecNumber>
    </recommendedName>
</protein>
<comment type="pathway">
    <text evidence="7">Glycolipid biosynthesis; lipid IV(A) biosynthesis; lipid IV(A) from (3R)-3-hydroxytetradecanoyl-[acyl-carrier-protein] and UDP-N-acetyl-alpha-D-glucosamine: step 1/6.</text>
</comment>
<dbReference type="UniPathway" id="UPA00359">
    <property type="reaction ID" value="UER00477"/>
</dbReference>
<keyword evidence="7" id="KW-0963">Cytoplasm</keyword>
<keyword evidence="3 7" id="KW-0808">Transferase</keyword>
<dbReference type="GO" id="GO:0005737">
    <property type="term" value="C:cytoplasm"/>
    <property type="evidence" value="ECO:0007669"/>
    <property type="project" value="UniProtKB-SubCell"/>
</dbReference>
<dbReference type="NCBIfam" id="NF003657">
    <property type="entry name" value="PRK05289.1"/>
    <property type="match status" value="1"/>
</dbReference>
<dbReference type="Gene3D" id="2.160.10.10">
    <property type="entry name" value="Hexapeptide repeat proteins"/>
    <property type="match status" value="1"/>
</dbReference>
<dbReference type="PANTHER" id="PTHR43480:SF1">
    <property type="entry name" value="ACYL-[ACYL-CARRIER-PROTEIN]--UDP-N-ACETYLGLUCOSAMINE O-ACYLTRANSFERASE, MITOCHONDRIAL-RELATED"/>
    <property type="match status" value="1"/>
</dbReference>
<evidence type="ECO:0000256" key="6">
    <source>
        <dbReference type="ARBA" id="ARBA00023315"/>
    </source>
</evidence>
<keyword evidence="1 7" id="KW-0444">Lipid biosynthesis</keyword>
<comment type="caution">
    <text evidence="9">The sequence shown here is derived from an EMBL/GenBank/DDBJ whole genome shotgun (WGS) entry which is preliminary data.</text>
</comment>
<dbReference type="Proteomes" id="UP000294692">
    <property type="component" value="Unassembled WGS sequence"/>
</dbReference>
<reference evidence="9 10" key="1">
    <citation type="submission" date="2019-03" db="EMBL/GenBank/DDBJ databases">
        <title>Genomic Encyclopedia of Type Strains, Phase IV (KMG-IV): sequencing the most valuable type-strain genomes for metagenomic binning, comparative biology and taxonomic classification.</title>
        <authorList>
            <person name="Goeker M."/>
        </authorList>
    </citation>
    <scope>NUCLEOTIDE SEQUENCE [LARGE SCALE GENOMIC DNA]</scope>
    <source>
        <strain evidence="9 10">DSM 100048</strain>
    </source>
</reference>
<dbReference type="EC" id="2.3.1.129" evidence="7"/>
<accession>A0A4R3VG14</accession>
<dbReference type="Pfam" id="PF13720">
    <property type="entry name" value="Acetyltransf_11"/>
    <property type="match status" value="1"/>
</dbReference>
<evidence type="ECO:0000313" key="10">
    <source>
        <dbReference type="Proteomes" id="UP000294692"/>
    </source>
</evidence>
<evidence type="ECO:0000313" key="9">
    <source>
        <dbReference type="EMBL" id="TCV01775.1"/>
    </source>
</evidence>
<dbReference type="AlphaFoldDB" id="A0A4R3VG14"/>
<comment type="catalytic activity">
    <reaction evidence="7">
        <text>a (3R)-hydroxyacyl-[ACP] + UDP-N-acetyl-alpha-D-glucosamine = a UDP-3-O-[(3R)-3-hydroxyacyl]-N-acetyl-alpha-D-glucosamine + holo-[ACP]</text>
        <dbReference type="Rhea" id="RHEA:67812"/>
        <dbReference type="Rhea" id="RHEA-COMP:9685"/>
        <dbReference type="Rhea" id="RHEA-COMP:9945"/>
        <dbReference type="ChEBI" id="CHEBI:57705"/>
        <dbReference type="ChEBI" id="CHEBI:64479"/>
        <dbReference type="ChEBI" id="CHEBI:78827"/>
        <dbReference type="ChEBI" id="CHEBI:173225"/>
        <dbReference type="EC" id="2.3.1.129"/>
    </reaction>
</comment>
<dbReference type="EMBL" id="SMBX01000002">
    <property type="protein sequence ID" value="TCV01775.1"/>
    <property type="molecule type" value="Genomic_DNA"/>
</dbReference>
<dbReference type="InterPro" id="IPR001451">
    <property type="entry name" value="Hexapep"/>
</dbReference>
<evidence type="ECO:0000256" key="1">
    <source>
        <dbReference type="ARBA" id="ARBA00022516"/>
    </source>
</evidence>
<name>A0A4R3VG14_9BURK</name>
<keyword evidence="6 7" id="KW-0012">Acyltransferase</keyword>
<dbReference type="Gene3D" id="1.20.1180.10">
    <property type="entry name" value="Udp N-acetylglucosamine O-acyltransferase, C-terminal domain"/>
    <property type="match status" value="1"/>
</dbReference>
<proteinExistence type="inferred from homology"/>
<comment type="subcellular location">
    <subcellularLocation>
        <location evidence="7">Cytoplasm</location>
    </subcellularLocation>
</comment>
<evidence type="ECO:0000256" key="7">
    <source>
        <dbReference type="HAMAP-Rule" id="MF_00387"/>
    </source>
</evidence>
<dbReference type="InterPro" id="IPR010137">
    <property type="entry name" value="Lipid_A_LpxA"/>
</dbReference>
<keyword evidence="4 7" id="KW-0677">Repeat</keyword>
<dbReference type="GO" id="GO:0009245">
    <property type="term" value="P:lipid A biosynthetic process"/>
    <property type="evidence" value="ECO:0007669"/>
    <property type="project" value="UniProtKB-UniRule"/>
</dbReference>
<evidence type="ECO:0000256" key="3">
    <source>
        <dbReference type="ARBA" id="ARBA00022679"/>
    </source>
</evidence>